<evidence type="ECO:0000313" key="3">
    <source>
        <dbReference type="Proteomes" id="UP000234275"/>
    </source>
</evidence>
<feature type="transmembrane region" description="Helical" evidence="1">
    <location>
        <begin position="21"/>
        <end position="42"/>
    </location>
</feature>
<dbReference type="EMBL" id="MSFO01000002">
    <property type="protein sequence ID" value="PLB52298.1"/>
    <property type="molecule type" value="Genomic_DNA"/>
</dbReference>
<keyword evidence="1" id="KW-0472">Membrane</keyword>
<keyword evidence="1" id="KW-0812">Transmembrane</keyword>
<name>A0A2I2GHE3_9EURO</name>
<accession>A0A2I2GHE3</accession>
<dbReference type="RefSeq" id="XP_024707600.1">
    <property type="nucleotide sequence ID" value="XM_024852922.1"/>
</dbReference>
<reference evidence="2 3" key="1">
    <citation type="submission" date="2016-12" db="EMBL/GenBank/DDBJ databases">
        <title>The genomes of Aspergillus section Nigri reveals drivers in fungal speciation.</title>
        <authorList>
            <consortium name="DOE Joint Genome Institute"/>
            <person name="Vesth T.C."/>
            <person name="Nybo J."/>
            <person name="Theobald S."/>
            <person name="Brandl J."/>
            <person name="Frisvad J.C."/>
            <person name="Nielsen K.F."/>
            <person name="Lyhne E.K."/>
            <person name="Kogle M.E."/>
            <person name="Kuo A."/>
            <person name="Riley R."/>
            <person name="Clum A."/>
            <person name="Nolan M."/>
            <person name="Lipzen A."/>
            <person name="Salamov A."/>
            <person name="Henrissat B."/>
            <person name="Wiebenga A."/>
            <person name="De Vries R.P."/>
            <person name="Grigoriev I.V."/>
            <person name="Mortensen U.H."/>
            <person name="Andersen M.R."/>
            <person name="Baker S.E."/>
        </authorList>
    </citation>
    <scope>NUCLEOTIDE SEQUENCE [LARGE SCALE GENOMIC DNA]</scope>
    <source>
        <strain evidence="2 3">IBT 23096</strain>
    </source>
</reference>
<proteinExistence type="predicted"/>
<sequence>MPRPQLANVNLDEHSPFMRPVLRFIDAHYIKIIVVYLIIHVLGFTIGCRCLFEVDSCRYYEGFLRALTGILINLCIVVAAVSKYRQARVSRWREDGQLAS</sequence>
<keyword evidence="3" id="KW-1185">Reference proteome</keyword>
<keyword evidence="1" id="KW-1133">Transmembrane helix</keyword>
<dbReference type="Proteomes" id="UP000234275">
    <property type="component" value="Unassembled WGS sequence"/>
</dbReference>
<comment type="caution">
    <text evidence="2">The sequence shown here is derived from an EMBL/GenBank/DDBJ whole genome shotgun (WGS) entry which is preliminary data.</text>
</comment>
<gene>
    <name evidence="2" type="ORF">P170DRAFT_472203</name>
</gene>
<evidence type="ECO:0000313" key="2">
    <source>
        <dbReference type="EMBL" id="PLB52298.1"/>
    </source>
</evidence>
<protein>
    <submittedName>
        <fullName evidence="2">Uncharacterized protein</fullName>
    </submittedName>
</protein>
<organism evidence="2 3">
    <name type="scientific">Aspergillus steynii IBT 23096</name>
    <dbReference type="NCBI Taxonomy" id="1392250"/>
    <lineage>
        <taxon>Eukaryota</taxon>
        <taxon>Fungi</taxon>
        <taxon>Dikarya</taxon>
        <taxon>Ascomycota</taxon>
        <taxon>Pezizomycotina</taxon>
        <taxon>Eurotiomycetes</taxon>
        <taxon>Eurotiomycetidae</taxon>
        <taxon>Eurotiales</taxon>
        <taxon>Aspergillaceae</taxon>
        <taxon>Aspergillus</taxon>
        <taxon>Aspergillus subgen. Circumdati</taxon>
    </lineage>
</organism>
<dbReference type="VEuPathDB" id="FungiDB:P170DRAFT_472203"/>
<evidence type="ECO:0000256" key="1">
    <source>
        <dbReference type="SAM" id="Phobius"/>
    </source>
</evidence>
<dbReference type="GeneID" id="36560620"/>
<feature type="transmembrane region" description="Helical" evidence="1">
    <location>
        <begin position="62"/>
        <end position="81"/>
    </location>
</feature>
<dbReference type="AlphaFoldDB" id="A0A2I2GHE3"/>